<protein>
    <recommendedName>
        <fullName evidence="4">Polyketide cyclase / dehydrase and lipid transport</fullName>
    </recommendedName>
</protein>
<sequence>MIEAGSRRRDQPAPPHVVFEALTGPDRDPARPWLRLLDDEHPPTVVHAERPHLVVWSSLWERRPDARVRFDVLALAGASGTDLRWTLLVDGPLPDASLLGHLRRRLNELVNADLRYSFGQ</sequence>
<evidence type="ECO:0008006" key="4">
    <source>
        <dbReference type="Google" id="ProtNLM"/>
    </source>
</evidence>
<dbReference type="SUPFAM" id="SSF55961">
    <property type="entry name" value="Bet v1-like"/>
    <property type="match status" value="1"/>
</dbReference>
<dbReference type="RefSeq" id="WP_387988590.1">
    <property type="nucleotide sequence ID" value="NZ_JBHSGR010000010.1"/>
</dbReference>
<gene>
    <name evidence="2" type="ORF">ACFO3M_10780</name>
</gene>
<dbReference type="EMBL" id="JBHSGR010000010">
    <property type="protein sequence ID" value="MFC4693869.1"/>
    <property type="molecule type" value="Genomic_DNA"/>
</dbReference>
<reference evidence="3" key="1">
    <citation type="journal article" date="2019" name="Int. J. Syst. Evol. Microbiol.">
        <title>The Global Catalogue of Microorganisms (GCM) 10K type strain sequencing project: providing services to taxonomists for standard genome sequencing and annotation.</title>
        <authorList>
            <consortium name="The Broad Institute Genomics Platform"/>
            <consortium name="The Broad Institute Genome Sequencing Center for Infectious Disease"/>
            <person name="Wu L."/>
            <person name="Ma J."/>
        </authorList>
    </citation>
    <scope>NUCLEOTIDE SEQUENCE [LARGE SCALE GENOMIC DNA]</scope>
    <source>
        <strain evidence="3">CCUG 62763</strain>
    </source>
</reference>
<evidence type="ECO:0000313" key="3">
    <source>
        <dbReference type="Proteomes" id="UP001596025"/>
    </source>
</evidence>
<organism evidence="2 3">
    <name type="scientific">Geodermatophilus arenarius</name>
    <dbReference type="NCBI Taxonomy" id="1137990"/>
    <lineage>
        <taxon>Bacteria</taxon>
        <taxon>Bacillati</taxon>
        <taxon>Actinomycetota</taxon>
        <taxon>Actinomycetes</taxon>
        <taxon>Geodermatophilales</taxon>
        <taxon>Geodermatophilaceae</taxon>
        <taxon>Geodermatophilus</taxon>
    </lineage>
</organism>
<feature type="compositionally biased region" description="Basic and acidic residues" evidence="1">
    <location>
        <begin position="1"/>
        <end position="11"/>
    </location>
</feature>
<accession>A0ABV9LIQ7</accession>
<evidence type="ECO:0000256" key="1">
    <source>
        <dbReference type="SAM" id="MobiDB-lite"/>
    </source>
</evidence>
<proteinExistence type="predicted"/>
<evidence type="ECO:0000313" key="2">
    <source>
        <dbReference type="EMBL" id="MFC4693869.1"/>
    </source>
</evidence>
<keyword evidence="3" id="KW-1185">Reference proteome</keyword>
<comment type="caution">
    <text evidence="2">The sequence shown here is derived from an EMBL/GenBank/DDBJ whole genome shotgun (WGS) entry which is preliminary data.</text>
</comment>
<name>A0ABV9LIQ7_9ACTN</name>
<feature type="region of interest" description="Disordered" evidence="1">
    <location>
        <begin position="1"/>
        <end position="22"/>
    </location>
</feature>
<dbReference type="Proteomes" id="UP001596025">
    <property type="component" value="Unassembled WGS sequence"/>
</dbReference>